<protein>
    <submittedName>
        <fullName evidence="1">Uncharacterized protein</fullName>
    </submittedName>
</protein>
<proteinExistence type="predicted"/>
<evidence type="ECO:0000313" key="2">
    <source>
        <dbReference type="Proteomes" id="UP001234297"/>
    </source>
</evidence>
<sequence>MTPVTIHLAHKPVLSLVSKSKQSDANEGRVLKNAYNRARRQQLKMDKTSMQPGSSGAGGPRGSSNHANEDHADINHVKITCDNDNHAYGLHAEDDSHTDGLHAEDKEKKAG</sequence>
<name>A0ACC2L122_PERAE</name>
<organism evidence="1 2">
    <name type="scientific">Persea americana</name>
    <name type="common">Avocado</name>
    <dbReference type="NCBI Taxonomy" id="3435"/>
    <lineage>
        <taxon>Eukaryota</taxon>
        <taxon>Viridiplantae</taxon>
        <taxon>Streptophyta</taxon>
        <taxon>Embryophyta</taxon>
        <taxon>Tracheophyta</taxon>
        <taxon>Spermatophyta</taxon>
        <taxon>Magnoliopsida</taxon>
        <taxon>Magnoliidae</taxon>
        <taxon>Laurales</taxon>
        <taxon>Lauraceae</taxon>
        <taxon>Persea</taxon>
    </lineage>
</organism>
<comment type="caution">
    <text evidence="1">The sequence shown here is derived from an EMBL/GenBank/DDBJ whole genome shotgun (WGS) entry which is preliminary data.</text>
</comment>
<dbReference type="Proteomes" id="UP001234297">
    <property type="component" value="Chromosome 6"/>
</dbReference>
<keyword evidence="2" id="KW-1185">Reference proteome</keyword>
<dbReference type="EMBL" id="CM056814">
    <property type="protein sequence ID" value="KAJ8627192.1"/>
    <property type="molecule type" value="Genomic_DNA"/>
</dbReference>
<evidence type="ECO:0000313" key="1">
    <source>
        <dbReference type="EMBL" id="KAJ8627192.1"/>
    </source>
</evidence>
<gene>
    <name evidence="1" type="ORF">MRB53_020499</name>
</gene>
<reference evidence="1 2" key="1">
    <citation type="journal article" date="2022" name="Hortic Res">
        <title>A haplotype resolved chromosomal level avocado genome allows analysis of novel avocado genes.</title>
        <authorList>
            <person name="Nath O."/>
            <person name="Fletcher S.J."/>
            <person name="Hayward A."/>
            <person name="Shaw L.M."/>
            <person name="Masouleh A.K."/>
            <person name="Furtado A."/>
            <person name="Henry R.J."/>
            <person name="Mitter N."/>
        </authorList>
    </citation>
    <scope>NUCLEOTIDE SEQUENCE [LARGE SCALE GENOMIC DNA]</scope>
    <source>
        <strain evidence="2">cv. Hass</strain>
    </source>
</reference>
<accession>A0ACC2L122</accession>